<accession>A0A381RBB2</accession>
<proteinExistence type="predicted"/>
<protein>
    <submittedName>
        <fullName evidence="1">Uncharacterized protein</fullName>
    </submittedName>
</protein>
<sequence length="53" mass="6029">MARCAVPLHLRIHLKIQADKQKIVLLRNADRSDKLIKGSADPLSKLYIHLKQA</sequence>
<reference evidence="1" key="1">
    <citation type="submission" date="2018-05" db="EMBL/GenBank/DDBJ databases">
        <authorList>
            <person name="Lanie J.A."/>
            <person name="Ng W.-L."/>
            <person name="Kazmierczak K.M."/>
            <person name="Andrzejewski T.M."/>
            <person name="Davidsen T.M."/>
            <person name="Wayne K.J."/>
            <person name="Tettelin H."/>
            <person name="Glass J.I."/>
            <person name="Rusch D."/>
            <person name="Podicherti R."/>
            <person name="Tsui H.-C.T."/>
            <person name="Winkler M.E."/>
        </authorList>
    </citation>
    <scope>NUCLEOTIDE SEQUENCE</scope>
</reference>
<name>A0A381RBB2_9ZZZZ</name>
<dbReference type="AlphaFoldDB" id="A0A381RBB2"/>
<organism evidence="1">
    <name type="scientific">marine metagenome</name>
    <dbReference type="NCBI Taxonomy" id="408172"/>
    <lineage>
        <taxon>unclassified sequences</taxon>
        <taxon>metagenomes</taxon>
        <taxon>ecological metagenomes</taxon>
    </lineage>
</organism>
<evidence type="ECO:0000313" key="1">
    <source>
        <dbReference type="EMBL" id="SUZ88238.1"/>
    </source>
</evidence>
<gene>
    <name evidence="1" type="ORF">METZ01_LOCUS41092</name>
</gene>
<dbReference type="EMBL" id="UINC01001760">
    <property type="protein sequence ID" value="SUZ88238.1"/>
    <property type="molecule type" value="Genomic_DNA"/>
</dbReference>